<organism evidence="1 2">
    <name type="scientific">Caerostris darwini</name>
    <dbReference type="NCBI Taxonomy" id="1538125"/>
    <lineage>
        <taxon>Eukaryota</taxon>
        <taxon>Metazoa</taxon>
        <taxon>Ecdysozoa</taxon>
        <taxon>Arthropoda</taxon>
        <taxon>Chelicerata</taxon>
        <taxon>Arachnida</taxon>
        <taxon>Araneae</taxon>
        <taxon>Araneomorphae</taxon>
        <taxon>Entelegynae</taxon>
        <taxon>Araneoidea</taxon>
        <taxon>Araneidae</taxon>
        <taxon>Caerostris</taxon>
    </lineage>
</organism>
<reference evidence="1 2" key="1">
    <citation type="submission" date="2021-06" db="EMBL/GenBank/DDBJ databases">
        <title>Caerostris darwini draft genome.</title>
        <authorList>
            <person name="Kono N."/>
            <person name="Arakawa K."/>
        </authorList>
    </citation>
    <scope>NUCLEOTIDE SEQUENCE [LARGE SCALE GENOMIC DNA]</scope>
</reference>
<dbReference type="AlphaFoldDB" id="A0AAV4PCS9"/>
<evidence type="ECO:0000313" key="2">
    <source>
        <dbReference type="Proteomes" id="UP001054837"/>
    </source>
</evidence>
<accession>A0AAV4PCS9</accession>
<comment type="caution">
    <text evidence="1">The sequence shown here is derived from an EMBL/GenBank/DDBJ whole genome shotgun (WGS) entry which is preliminary data.</text>
</comment>
<name>A0AAV4PCS9_9ARAC</name>
<dbReference type="EMBL" id="BPLQ01002691">
    <property type="protein sequence ID" value="GIX94990.1"/>
    <property type="molecule type" value="Genomic_DNA"/>
</dbReference>
<protein>
    <submittedName>
        <fullName evidence="1">Uncharacterized protein</fullName>
    </submittedName>
</protein>
<proteinExistence type="predicted"/>
<gene>
    <name evidence="1" type="ORF">CDAR_393811</name>
</gene>
<sequence>MEGRKRGAASVLMEHPRNQDVSFSDYVSLRCSGHPYKSIMRYSDSKKGSIDGRHVPIFSDVATRADPPVAQQRSRYSLLAPLPPPIQFYFEFCEILANYYL</sequence>
<evidence type="ECO:0000313" key="1">
    <source>
        <dbReference type="EMBL" id="GIX94990.1"/>
    </source>
</evidence>
<dbReference type="Proteomes" id="UP001054837">
    <property type="component" value="Unassembled WGS sequence"/>
</dbReference>
<keyword evidence="2" id="KW-1185">Reference proteome</keyword>